<keyword evidence="2" id="KW-0496">Mitochondrion</keyword>
<dbReference type="EMBL" id="AB300501">
    <property type="protein sequence ID" value="BAG24186.1"/>
    <property type="molecule type" value="Genomic_DNA"/>
</dbReference>
<keyword evidence="1" id="KW-0472">Membrane</keyword>
<evidence type="ECO:0000313" key="2">
    <source>
        <dbReference type="EMBL" id="BAG24186.1"/>
    </source>
</evidence>
<keyword evidence="1" id="KW-0812">Transmembrane</keyword>
<keyword evidence="1" id="KW-1133">Transmembrane helix</keyword>
<organism evidence="2">
    <name type="scientific">Ascoschoengastia sp. TATW-1</name>
    <dbReference type="NCBI Taxonomy" id="436354"/>
    <lineage>
        <taxon>Eukaryota</taxon>
        <taxon>Metazoa</taxon>
        <taxon>Ecdysozoa</taxon>
        <taxon>Arthropoda</taxon>
        <taxon>Chelicerata</taxon>
        <taxon>Arachnida</taxon>
        <taxon>Acari</taxon>
        <taxon>Acariformes</taxon>
        <taxon>Trombidiformes</taxon>
        <taxon>Prostigmata</taxon>
        <taxon>Anystina</taxon>
        <taxon>Parasitengona</taxon>
        <taxon>Trombiculoidea</taxon>
        <taxon>Trombiculidae</taxon>
        <taxon>Ascoschoengastia</taxon>
    </lineage>
</organism>
<feature type="transmembrane region" description="Helical" evidence="1">
    <location>
        <begin position="6"/>
        <end position="23"/>
    </location>
</feature>
<gene>
    <name evidence="2" type="primary">ATP8</name>
</gene>
<dbReference type="AlphaFoldDB" id="B3IUN2"/>
<proteinExistence type="predicted"/>
<sequence length="47" mass="5711">MPQLSPMSWTIILILALIFMKMMDFNKKEVIKLIPKNIMNMQKKWSW</sequence>
<geneLocation type="mitochondrion" evidence="2"/>
<evidence type="ECO:0000256" key="1">
    <source>
        <dbReference type="SAM" id="Phobius"/>
    </source>
</evidence>
<name>B3IUN2_9ACAR</name>
<protein>
    <submittedName>
        <fullName evidence="2">ATPase subunit 8</fullName>
    </submittedName>
</protein>
<reference evidence="2" key="1">
    <citation type="submission" date="2007-04" db="EMBL/GenBank/DDBJ databases">
        <title>Mitochondrial gene order and molecular phylogenetic analyses indicate that the Leptotrombidium mite is a paraphyletic.</title>
        <authorList>
            <person name="Mitani H."/>
            <person name="Yuasa S."/>
            <person name="Takahashi M."/>
            <person name="Fukunaga M."/>
        </authorList>
    </citation>
    <scope>NUCLEOTIDE SEQUENCE</scope>
    <source>
        <strain evidence="2">TATW-1</strain>
    </source>
</reference>
<accession>B3IUN2</accession>